<dbReference type="PANTHER" id="PTHR31787">
    <property type="entry name" value="G-PROTEIN-COUPLED RECEPTOR GPCR FAMILY PROTEIN"/>
    <property type="match status" value="1"/>
</dbReference>
<feature type="transmembrane region" description="Helical" evidence="10">
    <location>
        <begin position="396"/>
        <end position="425"/>
    </location>
</feature>
<dbReference type="InterPro" id="IPR050949">
    <property type="entry name" value="GPCR_Fz/Smo-like"/>
</dbReference>
<feature type="transmembrane region" description="Helical" evidence="10">
    <location>
        <begin position="357"/>
        <end position="376"/>
    </location>
</feature>
<protein>
    <submittedName>
        <fullName evidence="12">Uncharacterized protein</fullName>
    </submittedName>
</protein>
<keyword evidence="6 10" id="KW-0472">Membrane</keyword>
<evidence type="ECO:0000313" key="12">
    <source>
        <dbReference type="EMBL" id="KAK5578777.1"/>
    </source>
</evidence>
<evidence type="ECO:0000256" key="6">
    <source>
        <dbReference type="ARBA" id="ARBA00023136"/>
    </source>
</evidence>
<feature type="transmembrane region" description="Helical" evidence="10">
    <location>
        <begin position="248"/>
        <end position="267"/>
    </location>
</feature>
<dbReference type="PANTHER" id="PTHR31787:SF1">
    <property type="entry name" value="FRIZZLED AND SMOOTHENED-LIKE PROTEIN B-RELATED"/>
    <property type="match status" value="1"/>
</dbReference>
<accession>A0AAN7TR32</accession>
<name>A0AAN7TR32_9MYCE</name>
<keyword evidence="4 11" id="KW-0732">Signal</keyword>
<dbReference type="Gene3D" id="1.20.1070.10">
    <property type="entry name" value="Rhodopsin 7-helix transmembrane proteins"/>
    <property type="match status" value="1"/>
</dbReference>
<feature type="region of interest" description="Disordered" evidence="9">
    <location>
        <begin position="548"/>
        <end position="568"/>
    </location>
</feature>
<dbReference type="GO" id="GO:0016020">
    <property type="term" value="C:membrane"/>
    <property type="evidence" value="ECO:0007669"/>
    <property type="project" value="UniProtKB-SubCell"/>
</dbReference>
<gene>
    <name evidence="12" type="ORF">RB653_008450</name>
</gene>
<organism evidence="12 13">
    <name type="scientific">Dictyostelium firmibasis</name>
    <dbReference type="NCBI Taxonomy" id="79012"/>
    <lineage>
        <taxon>Eukaryota</taxon>
        <taxon>Amoebozoa</taxon>
        <taxon>Evosea</taxon>
        <taxon>Eumycetozoa</taxon>
        <taxon>Dictyostelia</taxon>
        <taxon>Dictyosteliales</taxon>
        <taxon>Dictyosteliaceae</taxon>
        <taxon>Dictyostelium</taxon>
    </lineage>
</organism>
<dbReference type="Proteomes" id="UP001344447">
    <property type="component" value="Unassembled WGS sequence"/>
</dbReference>
<comment type="caution">
    <text evidence="12">The sequence shown here is derived from an EMBL/GenBank/DDBJ whole genome shotgun (WGS) entry which is preliminary data.</text>
</comment>
<comment type="subcellular location">
    <subcellularLocation>
        <location evidence="1">Membrane</location>
        <topology evidence="1">Multi-pass membrane protein</topology>
    </subcellularLocation>
</comment>
<evidence type="ECO:0000256" key="11">
    <source>
        <dbReference type="SAM" id="SignalP"/>
    </source>
</evidence>
<keyword evidence="3 10" id="KW-0812">Transmembrane</keyword>
<evidence type="ECO:0000256" key="9">
    <source>
        <dbReference type="SAM" id="MobiDB-lite"/>
    </source>
</evidence>
<proteinExistence type="inferred from homology"/>
<feature type="chain" id="PRO_5042858523" evidence="11">
    <location>
        <begin position="19"/>
        <end position="593"/>
    </location>
</feature>
<feature type="signal peptide" evidence="11">
    <location>
        <begin position="1"/>
        <end position="18"/>
    </location>
</feature>
<comment type="similarity">
    <text evidence="2">Belongs to the G-protein coupled receptor Fz/Smo family.</text>
</comment>
<evidence type="ECO:0000256" key="8">
    <source>
        <dbReference type="ARBA" id="ARBA00023180"/>
    </source>
</evidence>
<evidence type="ECO:0000256" key="1">
    <source>
        <dbReference type="ARBA" id="ARBA00004141"/>
    </source>
</evidence>
<feature type="transmembrane region" description="Helical" evidence="10">
    <location>
        <begin position="325"/>
        <end position="345"/>
    </location>
</feature>
<keyword evidence="7" id="KW-0675">Receptor</keyword>
<evidence type="ECO:0000256" key="7">
    <source>
        <dbReference type="ARBA" id="ARBA00023170"/>
    </source>
</evidence>
<evidence type="ECO:0000313" key="13">
    <source>
        <dbReference type="Proteomes" id="UP001344447"/>
    </source>
</evidence>
<evidence type="ECO:0000256" key="2">
    <source>
        <dbReference type="ARBA" id="ARBA00008077"/>
    </source>
</evidence>
<feature type="transmembrane region" description="Helical" evidence="10">
    <location>
        <begin position="446"/>
        <end position="464"/>
    </location>
</feature>
<dbReference type="EMBL" id="JAVFKY010000003">
    <property type="protein sequence ID" value="KAK5578777.1"/>
    <property type="molecule type" value="Genomic_DNA"/>
</dbReference>
<feature type="transmembrane region" description="Helical" evidence="10">
    <location>
        <begin position="503"/>
        <end position="522"/>
    </location>
</feature>
<keyword evidence="8" id="KW-0325">Glycoprotein</keyword>
<keyword evidence="5 10" id="KW-1133">Transmembrane helix</keyword>
<evidence type="ECO:0000256" key="4">
    <source>
        <dbReference type="ARBA" id="ARBA00022729"/>
    </source>
</evidence>
<dbReference type="AlphaFoldDB" id="A0AAN7TR32"/>
<reference evidence="12 13" key="1">
    <citation type="submission" date="2023-11" db="EMBL/GenBank/DDBJ databases">
        <title>Dfirmibasis_genome.</title>
        <authorList>
            <person name="Edelbroek B."/>
            <person name="Kjellin J."/>
            <person name="Jerlstrom-Hultqvist J."/>
            <person name="Soderbom F."/>
        </authorList>
    </citation>
    <scope>NUCLEOTIDE SEQUENCE [LARGE SCALE GENOMIC DNA]</scope>
    <source>
        <strain evidence="12 13">TNS-C-14</strain>
    </source>
</reference>
<feature type="transmembrane region" description="Helical" evidence="10">
    <location>
        <begin position="279"/>
        <end position="300"/>
    </location>
</feature>
<evidence type="ECO:0000256" key="5">
    <source>
        <dbReference type="ARBA" id="ARBA00022989"/>
    </source>
</evidence>
<keyword evidence="13" id="KW-1185">Reference proteome</keyword>
<evidence type="ECO:0000256" key="3">
    <source>
        <dbReference type="ARBA" id="ARBA00022692"/>
    </source>
</evidence>
<evidence type="ECO:0000256" key="10">
    <source>
        <dbReference type="SAM" id="Phobius"/>
    </source>
</evidence>
<sequence>MKILVFIIILFLFNYINGFNLPTGYGIGFVDPNAKCLNYIGDSNDQPLCNNRFQNKGDKIYTTINSQIESQLNIIKSFQSITFLQDQCKDLLFAQFGICDIYLAPCIETLPMITPLKNISLPQRFCKSACVRMVSNCPRLAIEMDCSNPLLFPEIGTFYDLSPYGFTQNNGTYAVPCSDPTNFFNQVASNSSFIEICPSPLLLKNSSDPRYESKRGYTYLPPSNCVLNCPVPNYSKQKWDQLLTMSKILSTISFILSLYNVLTFGIINKKISDPHKCTCFFSGSIALVNLCDIITFGIGYEELLCPEPGRSAKQQYDPVCGLTGALFHLGITYCVLWSMTMGLVLYTSVKRQKWFKFNHFLIGNTTFTMISVIIAAATSKFEAGLGSIECWIRDRWYAICLFWIPCGIALLIGSLCIISVIHEIYKTSKKSISNRNDLLSRELKPLLIVFFISGSFLYLFIFFFDIERNFGGYRSDVEDYVLCLLNGDNQECFTTGPSYVPYFLFYLVIRWFGIIFFIFYGTSNVARKIWNQTFILKKFYSSLKTSPLSSPKNSDSQKHNDSKTNINNTILNENNDKYLKENKAIELESIKTN</sequence>